<feature type="transmembrane region" description="Helical" evidence="1">
    <location>
        <begin position="56"/>
        <end position="76"/>
    </location>
</feature>
<feature type="transmembrane region" description="Helical" evidence="1">
    <location>
        <begin position="31"/>
        <end position="49"/>
    </location>
</feature>
<evidence type="ECO:0008006" key="4">
    <source>
        <dbReference type="Google" id="ProtNLM"/>
    </source>
</evidence>
<organism evidence="2 3">
    <name type="scientific">Pelagibacterium lentulum</name>
    <dbReference type="NCBI Taxonomy" id="2029865"/>
    <lineage>
        <taxon>Bacteria</taxon>
        <taxon>Pseudomonadati</taxon>
        <taxon>Pseudomonadota</taxon>
        <taxon>Alphaproteobacteria</taxon>
        <taxon>Hyphomicrobiales</taxon>
        <taxon>Devosiaceae</taxon>
        <taxon>Pelagibacterium</taxon>
    </lineage>
</organism>
<dbReference type="Proteomes" id="UP000596977">
    <property type="component" value="Unassembled WGS sequence"/>
</dbReference>
<keyword evidence="1" id="KW-1133">Transmembrane helix</keyword>
<dbReference type="AlphaFoldDB" id="A0A916W4I5"/>
<keyword evidence="1" id="KW-0472">Membrane</keyword>
<dbReference type="EMBL" id="BMKB01000014">
    <property type="protein sequence ID" value="GGA65058.1"/>
    <property type="molecule type" value="Genomic_DNA"/>
</dbReference>
<name>A0A916W4I5_9HYPH</name>
<evidence type="ECO:0000313" key="3">
    <source>
        <dbReference type="Proteomes" id="UP000596977"/>
    </source>
</evidence>
<proteinExistence type="predicted"/>
<gene>
    <name evidence="2" type="ORF">GCM10011499_39390</name>
</gene>
<protein>
    <recommendedName>
        <fullName evidence="4">VanZ-like domain-containing protein</fullName>
    </recommendedName>
</protein>
<keyword evidence="1" id="KW-0812">Transmembrane</keyword>
<comment type="caution">
    <text evidence="2">The sequence shown here is derived from an EMBL/GenBank/DDBJ whole genome shotgun (WGS) entry which is preliminary data.</text>
</comment>
<keyword evidence="3" id="KW-1185">Reference proteome</keyword>
<evidence type="ECO:0000313" key="2">
    <source>
        <dbReference type="EMBL" id="GGA65058.1"/>
    </source>
</evidence>
<accession>A0A916W4I5</accession>
<feature type="transmembrane region" description="Helical" evidence="1">
    <location>
        <begin position="88"/>
        <end position="107"/>
    </location>
</feature>
<reference evidence="2 3" key="1">
    <citation type="journal article" date="2014" name="Int. J. Syst. Evol. Microbiol.">
        <title>Complete genome sequence of Corynebacterium casei LMG S-19264T (=DSM 44701T), isolated from a smear-ripened cheese.</title>
        <authorList>
            <consortium name="US DOE Joint Genome Institute (JGI-PGF)"/>
            <person name="Walter F."/>
            <person name="Albersmeier A."/>
            <person name="Kalinowski J."/>
            <person name="Ruckert C."/>
        </authorList>
    </citation>
    <scope>NUCLEOTIDE SEQUENCE [LARGE SCALE GENOMIC DNA]</scope>
    <source>
        <strain evidence="2 3">CGMCC 1.15896</strain>
    </source>
</reference>
<sequence length="150" mass="16362">MFLTSLLIICAVVAASLTPGSWRPQTPMPTTVEHLIAYTLVAFWFALILPGVRTRIACVLALMALAGAMELVQTLIPSRRGQLVDFSYSAAGVSIGSAVGILAASLFERLRKSTAHRTRVCLRPSLTFVPILRRKSDRVVELSGRPQTRE</sequence>
<evidence type="ECO:0000256" key="1">
    <source>
        <dbReference type="SAM" id="Phobius"/>
    </source>
</evidence>